<dbReference type="OrthoDB" id="5367052at2759"/>
<reference evidence="4" key="2">
    <citation type="submission" date="2020-04" db="EMBL/GenBank/DDBJ databases">
        <authorList>
            <consortium name="NCBI Genome Project"/>
        </authorList>
    </citation>
    <scope>NUCLEOTIDE SEQUENCE</scope>
    <source>
        <strain evidence="4">CBS 781.70</strain>
    </source>
</reference>
<feature type="compositionally biased region" description="Low complexity" evidence="1">
    <location>
        <begin position="584"/>
        <end position="593"/>
    </location>
</feature>
<dbReference type="EMBL" id="ML975154">
    <property type="protein sequence ID" value="KAF1813810.1"/>
    <property type="molecule type" value="Genomic_DNA"/>
</dbReference>
<dbReference type="Proteomes" id="UP000504638">
    <property type="component" value="Unplaced"/>
</dbReference>
<feature type="compositionally biased region" description="Polar residues" evidence="1">
    <location>
        <begin position="169"/>
        <end position="179"/>
    </location>
</feature>
<feature type="region of interest" description="Disordered" evidence="1">
    <location>
        <begin position="404"/>
        <end position="474"/>
    </location>
</feature>
<reference evidence="4" key="3">
    <citation type="submission" date="2025-04" db="UniProtKB">
        <authorList>
            <consortium name="RefSeq"/>
        </authorList>
    </citation>
    <scope>IDENTIFICATION</scope>
    <source>
        <strain evidence="4">CBS 781.70</strain>
    </source>
</reference>
<dbReference type="AlphaFoldDB" id="A0A6G1G7E2"/>
<sequence length="1216" mass="133175">MAMRPAANVLQAYNPQEWARGSGGGSGRYVPHRGSSSASASGRRRTSEVTGMEASLPSPPPPYSPAGSSNRPISSVFPASSYSSSSRNSTVVSPPEPNRSSLHMVARNSPSSTSGPAFPPPPGTTPRDRSTSRNRDKHKFSLSALTSRNRKEDAQPSLGAIDALRQHTTDAVSRTSGPSATPLPYQHPDDVPFDAHPPAARRAASTGCIPAHGTDTRQRGTDSPSNVSVSSAWGPGMPLPPPPPGPPPSTSRSMSMDRITEYSTRDVIRLKTPAPRRPPKIVSTLDPIPPTPAGWVDGQSETPGSGAAGFGEQGQTPRSEFDHSPQTEIHVGGDPGPSSRSGSLNRTGATRGIRERRSESRAAKERSRDAESPISNNPWAADMEGSTSAAVSSNMPADLVLTQPSSFSLSRRRNVKLPSPKLGRTYMPEGPRRSSVGQDSKPDESSGPALPPKEPHGSRPGLAALVMPHSGSRPVSHILHSPNDENLNMDPLIPSGLNSTNSTISPRNVDESDFIRSALNRHKEFIRRESLAKTDRDRIQLFADFIVTESRLRRDRYATAFDGMAGEVLDLTRDLWRSYGKAMPTPTATPHAAESANKPQSTVTESSVDTFAGSMTSPGMSSANATPLTDGESPGSLPSSGGVRDSRFWGEYHPSLSPIPSMPAQSNGPDEEDSRGRTASRWWESSSSQGPAGPRIERSKRESKYMGVPREAREELQWGSAVEPSSEASLQAGPPAVAMANKQPVAEYGPNEYPPEKVGWHETLPLAGASNSNQTYWSHSAPATPDPHKLDVSRLVTLPPPYPRHHPAVNNNHPDLAPIRTIYRTLADMDDIHQVEEKFQLERAQVREQRNHDALERRKSLRRNIETQLASQIMTYSDAAGAEANFESTEGQVVRDAAKEDFAAHQNAVMKPLEALLKERITKAAASIEHLRSGLFNDAQSRSPNQPQEEGDERPELLEKLTLLKWLFEAREALHRELFMLEGQHNELYKPVVVTPYVLAQNNEKVREVEHFFRQDAADRKVAFEKASVKRLEEFMAVVEENVTRGVEVQLSAFWDIAPGLLAIVQKVPSTQEGLRGFEVLVPPQEYAENEAYDHHPLQYLYTVLLHAEKSAYQFIESQTNLLCLLHEVKTAVMLAESKLVETARVMEGERKEEVEQEMSMIRKAEEGTLTVDLKEKVDVVEGQWREALGARLRECRGRVERYLGETGGWEDGLRD</sequence>
<protein>
    <submittedName>
        <fullName evidence="2 4">Uncharacterized protein</fullName>
    </submittedName>
</protein>
<evidence type="ECO:0000313" key="3">
    <source>
        <dbReference type="Proteomes" id="UP000504638"/>
    </source>
</evidence>
<keyword evidence="3" id="KW-1185">Reference proteome</keyword>
<gene>
    <name evidence="2 4" type="ORF">P152DRAFT_414219</name>
</gene>
<feature type="compositionally biased region" description="Low complexity" evidence="1">
    <location>
        <begin position="631"/>
        <end position="642"/>
    </location>
</feature>
<feature type="compositionally biased region" description="Pro residues" evidence="1">
    <location>
        <begin position="237"/>
        <end position="249"/>
    </location>
</feature>
<feature type="compositionally biased region" description="Polar residues" evidence="1">
    <location>
        <begin position="221"/>
        <end position="231"/>
    </location>
</feature>
<feature type="compositionally biased region" description="Polar residues" evidence="1">
    <location>
        <begin position="597"/>
        <end position="627"/>
    </location>
</feature>
<feature type="region of interest" description="Disordered" evidence="1">
    <location>
        <begin position="582"/>
        <end position="732"/>
    </location>
</feature>
<dbReference type="GeneID" id="54417590"/>
<feature type="compositionally biased region" description="Low complexity" evidence="1">
    <location>
        <begin position="65"/>
        <end position="93"/>
    </location>
</feature>
<accession>A0A6G1G7E2</accession>
<proteinExistence type="predicted"/>
<feature type="compositionally biased region" description="Basic and acidic residues" evidence="1">
    <location>
        <begin position="352"/>
        <end position="371"/>
    </location>
</feature>
<evidence type="ECO:0000313" key="4">
    <source>
        <dbReference type="RefSeq" id="XP_033535441.1"/>
    </source>
</evidence>
<evidence type="ECO:0000313" key="2">
    <source>
        <dbReference type="EMBL" id="KAF1813810.1"/>
    </source>
</evidence>
<feature type="compositionally biased region" description="Basic and acidic residues" evidence="1">
    <location>
        <begin position="258"/>
        <end position="269"/>
    </location>
</feature>
<feature type="region of interest" description="Disordered" evidence="1">
    <location>
        <begin position="935"/>
        <end position="954"/>
    </location>
</feature>
<reference evidence="2 4" key="1">
    <citation type="submission" date="2020-01" db="EMBL/GenBank/DDBJ databases">
        <authorList>
            <consortium name="DOE Joint Genome Institute"/>
            <person name="Haridas S."/>
            <person name="Albert R."/>
            <person name="Binder M."/>
            <person name="Bloem J."/>
            <person name="Labutti K."/>
            <person name="Salamov A."/>
            <person name="Andreopoulos B."/>
            <person name="Baker S.E."/>
            <person name="Barry K."/>
            <person name="Bills G."/>
            <person name="Bluhm B.H."/>
            <person name="Cannon C."/>
            <person name="Castanera R."/>
            <person name="Culley D.E."/>
            <person name="Daum C."/>
            <person name="Ezra D."/>
            <person name="Gonzalez J.B."/>
            <person name="Henrissat B."/>
            <person name="Kuo A."/>
            <person name="Liang C."/>
            <person name="Lipzen A."/>
            <person name="Lutzoni F."/>
            <person name="Magnuson J."/>
            <person name="Mondo S."/>
            <person name="Nolan M."/>
            <person name="Ohm R."/>
            <person name="Pangilinan J."/>
            <person name="Park H.-J."/>
            <person name="Ramirez L."/>
            <person name="Alfaro M."/>
            <person name="Sun H."/>
            <person name="Tritt A."/>
            <person name="Yoshinaga Y."/>
            <person name="Zwiers L.-H."/>
            <person name="Turgeon B.G."/>
            <person name="Goodwin S.B."/>
            <person name="Spatafora J.W."/>
            <person name="Crous P.W."/>
            <person name="Grigoriev I.V."/>
        </authorList>
    </citation>
    <scope>NUCLEOTIDE SEQUENCE</scope>
    <source>
        <strain evidence="2 4">CBS 781.70</strain>
    </source>
</reference>
<feature type="compositionally biased region" description="Polar residues" evidence="1">
    <location>
        <begin position="938"/>
        <end position="948"/>
    </location>
</feature>
<evidence type="ECO:0000256" key="1">
    <source>
        <dbReference type="SAM" id="MobiDB-lite"/>
    </source>
</evidence>
<dbReference type="RefSeq" id="XP_033535441.1">
    <property type="nucleotide sequence ID" value="XM_033677020.1"/>
</dbReference>
<organism evidence="2">
    <name type="scientific">Eremomyces bilateralis CBS 781.70</name>
    <dbReference type="NCBI Taxonomy" id="1392243"/>
    <lineage>
        <taxon>Eukaryota</taxon>
        <taxon>Fungi</taxon>
        <taxon>Dikarya</taxon>
        <taxon>Ascomycota</taxon>
        <taxon>Pezizomycotina</taxon>
        <taxon>Dothideomycetes</taxon>
        <taxon>Dothideomycetes incertae sedis</taxon>
        <taxon>Eremomycetales</taxon>
        <taxon>Eremomycetaceae</taxon>
        <taxon>Eremomyces</taxon>
    </lineage>
</organism>
<feature type="region of interest" description="Disordered" evidence="1">
    <location>
        <begin position="1"/>
        <end position="391"/>
    </location>
</feature>
<feature type="compositionally biased region" description="Basic and acidic residues" evidence="1">
    <location>
        <begin position="695"/>
        <end position="716"/>
    </location>
</feature>
<name>A0A6G1G7E2_9PEZI</name>